<dbReference type="STRING" id="576137.A0A1L7XWH3"/>
<dbReference type="AlphaFoldDB" id="A0A1L7XWH3"/>
<evidence type="ECO:0000313" key="4">
    <source>
        <dbReference type="Proteomes" id="UP000184330"/>
    </source>
</evidence>
<dbReference type="PANTHER" id="PTHR24148:SF64">
    <property type="entry name" value="HETEROKARYON INCOMPATIBILITY DOMAIN-CONTAINING PROTEIN"/>
    <property type="match status" value="1"/>
</dbReference>
<feature type="compositionally biased region" description="Polar residues" evidence="1">
    <location>
        <begin position="507"/>
        <end position="545"/>
    </location>
</feature>
<feature type="domain" description="Heterokaryon incompatibility" evidence="2">
    <location>
        <begin position="104"/>
        <end position="264"/>
    </location>
</feature>
<evidence type="ECO:0000313" key="3">
    <source>
        <dbReference type="EMBL" id="CZR69401.1"/>
    </source>
</evidence>
<dbReference type="EMBL" id="FJOG01000070">
    <property type="protein sequence ID" value="CZR69401.1"/>
    <property type="molecule type" value="Genomic_DNA"/>
</dbReference>
<keyword evidence="4" id="KW-1185">Reference proteome</keyword>
<name>A0A1L7XWH3_9HELO</name>
<accession>A0A1L7XWH3</accession>
<feature type="compositionally biased region" description="Polar residues" evidence="1">
    <location>
        <begin position="433"/>
        <end position="450"/>
    </location>
</feature>
<dbReference type="InterPro" id="IPR010730">
    <property type="entry name" value="HET"/>
</dbReference>
<gene>
    <name evidence="3" type="ORF">PAC_19301</name>
</gene>
<evidence type="ECO:0000256" key="1">
    <source>
        <dbReference type="SAM" id="MobiDB-lite"/>
    </source>
</evidence>
<feature type="region of interest" description="Disordered" evidence="1">
    <location>
        <begin position="423"/>
        <end position="450"/>
    </location>
</feature>
<protein>
    <recommendedName>
        <fullName evidence="2">Heterokaryon incompatibility domain-containing protein</fullName>
    </recommendedName>
</protein>
<proteinExistence type="predicted"/>
<reference evidence="3 4" key="1">
    <citation type="submission" date="2016-03" db="EMBL/GenBank/DDBJ databases">
        <authorList>
            <person name="Ploux O."/>
        </authorList>
    </citation>
    <scope>NUCLEOTIDE SEQUENCE [LARGE SCALE GENOMIC DNA]</scope>
    <source>
        <strain evidence="3 4">UAMH 11012</strain>
    </source>
</reference>
<dbReference type="Proteomes" id="UP000184330">
    <property type="component" value="Unassembled WGS sequence"/>
</dbReference>
<dbReference type="OrthoDB" id="2157530at2759"/>
<organism evidence="3 4">
    <name type="scientific">Phialocephala subalpina</name>
    <dbReference type="NCBI Taxonomy" id="576137"/>
    <lineage>
        <taxon>Eukaryota</taxon>
        <taxon>Fungi</taxon>
        <taxon>Dikarya</taxon>
        <taxon>Ascomycota</taxon>
        <taxon>Pezizomycotina</taxon>
        <taxon>Leotiomycetes</taxon>
        <taxon>Helotiales</taxon>
        <taxon>Mollisiaceae</taxon>
        <taxon>Phialocephala</taxon>
        <taxon>Phialocephala fortinii species complex</taxon>
    </lineage>
</organism>
<evidence type="ECO:0000259" key="2">
    <source>
        <dbReference type="Pfam" id="PF06985"/>
    </source>
</evidence>
<feature type="region of interest" description="Disordered" evidence="1">
    <location>
        <begin position="507"/>
        <end position="553"/>
    </location>
</feature>
<dbReference type="Pfam" id="PF06985">
    <property type="entry name" value="HET"/>
    <property type="match status" value="1"/>
</dbReference>
<sequence>MLQVRRARIVAELPSIYRSLYLPSPTRHTNLRFQRNALSQVQFRTFRTFRRLNTSQQDAARYQYNPLPSSPTPSIRLLELLPSRDPHPVSFILKEEPLSDHLQYEAVSYCWGDPKDISSISCNGKQLFVPRRLESALRSMRYPDRPRVLWADAICINQSDVLEKEEQVQLMRTIFSQAQRTLIFLGDVDEKSQQKMSKFALLSLKICLAIFRRKVNLVNSPRVLMWDARENRSRTMIPFAADFYLELMSMLRMPWFKRAWVVQEVAVSSTATIFWGSSQYNWEDVILALKFMSRANFPLAFIVTLEDISAIEEERISYWKGHNRLLGVLLRHQRCLATDPRDKIFSFCGLIETSSEPKVPVDISYENDVAAVFRETARNIVKQDRTLDILSRPPIAAVSTLNLPSWVPDWSISPNSTLTHTWGHGPRSLADAESTSSTQNRHFSATSGSKYSPNIQEDALAVEGYKFDRIIKIGPVFEGARIPHTTQSALGIVLEWVRCIEPFSECAKSSSTGNAWSTSAPKISTPQVNLSAKLSSKPSLRPRSTSGRESESN</sequence>
<dbReference type="PANTHER" id="PTHR24148">
    <property type="entry name" value="ANKYRIN REPEAT DOMAIN-CONTAINING PROTEIN 39 HOMOLOG-RELATED"/>
    <property type="match status" value="1"/>
</dbReference>
<dbReference type="InterPro" id="IPR052895">
    <property type="entry name" value="HetReg/Transcr_Mod"/>
</dbReference>